<dbReference type="Proteomes" id="UP000724874">
    <property type="component" value="Unassembled WGS sequence"/>
</dbReference>
<protein>
    <submittedName>
        <fullName evidence="1">Uncharacterized protein</fullName>
    </submittedName>
</protein>
<gene>
    <name evidence="1" type="ORF">CPB84DRAFT_1851649</name>
</gene>
<comment type="caution">
    <text evidence="1">The sequence shown here is derived from an EMBL/GenBank/DDBJ whole genome shotgun (WGS) entry which is preliminary data.</text>
</comment>
<name>A0A9P5NES2_GYMJU</name>
<dbReference type="AlphaFoldDB" id="A0A9P5NES2"/>
<sequence>MALDEIKLLSHVIFTFGDFCLKNPIGIERLYGIGENLVDLIKRHQSKGFLCCSSSISVTRLHVSLHVIHTALMLKIVLTCIAVVESIVSTELIASAATASTPRTRLPLPSPTSSFSNSPMLGQWTFVSSKIVGEDHKLGNIFDFRGHGSADDGAHSSYLPVECSGSADEPDATGYAPSILSQIVPNASHPNDDVDVALGSAISIARGSHEDSPVLYEALTEKITVKIVDRETLRGSSINLSMISRRVSTGG</sequence>
<reference evidence="1" key="1">
    <citation type="submission" date="2020-11" db="EMBL/GenBank/DDBJ databases">
        <authorList>
            <consortium name="DOE Joint Genome Institute"/>
            <person name="Ahrendt S."/>
            <person name="Riley R."/>
            <person name="Andreopoulos W."/>
            <person name="LaButti K."/>
            <person name="Pangilinan J."/>
            <person name="Ruiz-duenas F.J."/>
            <person name="Barrasa J.M."/>
            <person name="Sanchez-Garcia M."/>
            <person name="Camarero S."/>
            <person name="Miyauchi S."/>
            <person name="Serrano A."/>
            <person name="Linde D."/>
            <person name="Babiker R."/>
            <person name="Drula E."/>
            <person name="Ayuso-Fernandez I."/>
            <person name="Pacheco R."/>
            <person name="Padilla G."/>
            <person name="Ferreira P."/>
            <person name="Barriuso J."/>
            <person name="Kellner H."/>
            <person name="Castanera R."/>
            <person name="Alfaro M."/>
            <person name="Ramirez L."/>
            <person name="Pisabarro A.G."/>
            <person name="Kuo A."/>
            <person name="Tritt A."/>
            <person name="Lipzen A."/>
            <person name="He G."/>
            <person name="Yan M."/>
            <person name="Ng V."/>
            <person name="Cullen D."/>
            <person name="Martin F."/>
            <person name="Rosso M.-N."/>
            <person name="Henrissat B."/>
            <person name="Hibbett D."/>
            <person name="Martinez A.T."/>
            <person name="Grigoriev I.V."/>
        </authorList>
    </citation>
    <scope>NUCLEOTIDE SEQUENCE</scope>
    <source>
        <strain evidence="1">AH 44721</strain>
    </source>
</reference>
<evidence type="ECO:0000313" key="2">
    <source>
        <dbReference type="Proteomes" id="UP000724874"/>
    </source>
</evidence>
<dbReference type="OrthoDB" id="2649at2759"/>
<keyword evidence="2" id="KW-1185">Reference proteome</keyword>
<accession>A0A9P5NES2</accession>
<dbReference type="EMBL" id="JADNYJ010000134">
    <property type="protein sequence ID" value="KAF8881153.1"/>
    <property type="molecule type" value="Genomic_DNA"/>
</dbReference>
<evidence type="ECO:0000313" key="1">
    <source>
        <dbReference type="EMBL" id="KAF8881153.1"/>
    </source>
</evidence>
<organism evidence="1 2">
    <name type="scientific">Gymnopilus junonius</name>
    <name type="common">Spectacular rustgill mushroom</name>
    <name type="synonym">Gymnopilus spectabilis subsp. junonius</name>
    <dbReference type="NCBI Taxonomy" id="109634"/>
    <lineage>
        <taxon>Eukaryota</taxon>
        <taxon>Fungi</taxon>
        <taxon>Dikarya</taxon>
        <taxon>Basidiomycota</taxon>
        <taxon>Agaricomycotina</taxon>
        <taxon>Agaricomycetes</taxon>
        <taxon>Agaricomycetidae</taxon>
        <taxon>Agaricales</taxon>
        <taxon>Agaricineae</taxon>
        <taxon>Hymenogastraceae</taxon>
        <taxon>Gymnopilus</taxon>
    </lineage>
</organism>
<proteinExistence type="predicted"/>